<evidence type="ECO:0000256" key="6">
    <source>
        <dbReference type="ARBA" id="ARBA00023136"/>
    </source>
</evidence>
<name>A0A8J8MJU0_9FIRM</name>
<keyword evidence="5 7" id="KW-1133">Transmembrane helix</keyword>
<dbReference type="EMBL" id="CP058649">
    <property type="protein sequence ID" value="QUI22756.1"/>
    <property type="molecule type" value="Genomic_DNA"/>
</dbReference>
<dbReference type="PANTHER" id="PTHR43227">
    <property type="entry name" value="BLL4140 PROTEIN"/>
    <property type="match status" value="1"/>
</dbReference>
<evidence type="ECO:0000256" key="1">
    <source>
        <dbReference type="ARBA" id="ARBA00004651"/>
    </source>
</evidence>
<feature type="domain" description="ABC transmembrane type-1" evidence="8">
    <location>
        <begin position="87"/>
        <end position="304"/>
    </location>
</feature>
<dbReference type="CDD" id="cd06261">
    <property type="entry name" value="TM_PBP2"/>
    <property type="match status" value="1"/>
</dbReference>
<feature type="transmembrane region" description="Helical" evidence="7">
    <location>
        <begin position="27"/>
        <end position="52"/>
    </location>
</feature>
<gene>
    <name evidence="9" type="ORF">HZI73_10850</name>
</gene>
<feature type="transmembrane region" description="Helical" evidence="7">
    <location>
        <begin position="191"/>
        <end position="210"/>
    </location>
</feature>
<feature type="transmembrane region" description="Helical" evidence="7">
    <location>
        <begin position="133"/>
        <end position="149"/>
    </location>
</feature>
<sequence length="317" mass="35664">MVRSLINTKKKTKTTRWLKTIKQQYQLLIIGIPFLIYTLTFAYVPLAGWVMAFTNYKPSPNTSMLDNFVGLKNFERLFSNEVFLRSLRNTIAMGALDIVLGTVFAVFLALMINEVKNRGLKKITQTVSYMPHFLSWVVASSIILGVMSVDGGELNELLLFLRIIDEPINWIGMEQYFWFVSTTSQIWKESGWTAIIYLSAITAISMDMYEAAKIDGANRFQAIRFITLPSLMPTIKIMFIINVGNLLNQGFEKQYLLGNSSVINFAEVIDTYVIRYGIGQGNYSFATAAGLFKSVVGIILIITANKISKKATGEGVF</sequence>
<dbReference type="SUPFAM" id="SSF161098">
    <property type="entry name" value="MetI-like"/>
    <property type="match status" value="1"/>
</dbReference>
<dbReference type="Gene3D" id="1.10.3720.10">
    <property type="entry name" value="MetI-like"/>
    <property type="match status" value="1"/>
</dbReference>
<evidence type="ECO:0000259" key="8">
    <source>
        <dbReference type="PROSITE" id="PS50928"/>
    </source>
</evidence>
<evidence type="ECO:0000256" key="5">
    <source>
        <dbReference type="ARBA" id="ARBA00022989"/>
    </source>
</evidence>
<evidence type="ECO:0000256" key="7">
    <source>
        <dbReference type="RuleBase" id="RU363032"/>
    </source>
</evidence>
<feature type="transmembrane region" description="Helical" evidence="7">
    <location>
        <begin position="222"/>
        <end position="241"/>
    </location>
</feature>
<dbReference type="Proteomes" id="UP000683246">
    <property type="component" value="Chromosome"/>
</dbReference>
<dbReference type="AlphaFoldDB" id="A0A8J8MJU0"/>
<dbReference type="GO" id="GO:0005886">
    <property type="term" value="C:plasma membrane"/>
    <property type="evidence" value="ECO:0007669"/>
    <property type="project" value="UniProtKB-SubCell"/>
</dbReference>
<dbReference type="Pfam" id="PF00528">
    <property type="entry name" value="BPD_transp_1"/>
    <property type="match status" value="1"/>
</dbReference>
<keyword evidence="10" id="KW-1185">Reference proteome</keyword>
<dbReference type="PANTHER" id="PTHR43227:SF11">
    <property type="entry name" value="BLL4140 PROTEIN"/>
    <property type="match status" value="1"/>
</dbReference>
<evidence type="ECO:0000313" key="10">
    <source>
        <dbReference type="Proteomes" id="UP000683246"/>
    </source>
</evidence>
<comment type="similarity">
    <text evidence="7">Belongs to the binding-protein-dependent transport system permease family.</text>
</comment>
<protein>
    <submittedName>
        <fullName evidence="9">Sugar ABC transporter permease</fullName>
    </submittedName>
</protein>
<dbReference type="GO" id="GO:0055085">
    <property type="term" value="P:transmembrane transport"/>
    <property type="evidence" value="ECO:0007669"/>
    <property type="project" value="InterPro"/>
</dbReference>
<dbReference type="RefSeq" id="WP_212698251.1">
    <property type="nucleotide sequence ID" value="NZ_CP058649.1"/>
</dbReference>
<keyword evidence="6 7" id="KW-0472">Membrane</keyword>
<feature type="transmembrane region" description="Helical" evidence="7">
    <location>
        <begin position="283"/>
        <end position="302"/>
    </location>
</feature>
<reference evidence="9" key="1">
    <citation type="submission" date="2020-07" db="EMBL/GenBank/DDBJ databases">
        <title>Vallitalea pronyensis genome.</title>
        <authorList>
            <person name="Postec A."/>
        </authorList>
    </citation>
    <scope>NUCLEOTIDE SEQUENCE</scope>
    <source>
        <strain evidence="9">FatNI3</strain>
    </source>
</reference>
<evidence type="ECO:0000256" key="3">
    <source>
        <dbReference type="ARBA" id="ARBA00022475"/>
    </source>
</evidence>
<keyword evidence="2 7" id="KW-0813">Transport</keyword>
<dbReference type="InterPro" id="IPR035906">
    <property type="entry name" value="MetI-like_sf"/>
</dbReference>
<keyword evidence="4 7" id="KW-0812">Transmembrane</keyword>
<dbReference type="PROSITE" id="PS50928">
    <property type="entry name" value="ABC_TM1"/>
    <property type="match status" value="1"/>
</dbReference>
<organism evidence="9 10">
    <name type="scientific">Vallitalea pronyensis</name>
    <dbReference type="NCBI Taxonomy" id="1348613"/>
    <lineage>
        <taxon>Bacteria</taxon>
        <taxon>Bacillati</taxon>
        <taxon>Bacillota</taxon>
        <taxon>Clostridia</taxon>
        <taxon>Lachnospirales</taxon>
        <taxon>Vallitaleaceae</taxon>
        <taxon>Vallitalea</taxon>
    </lineage>
</organism>
<dbReference type="InterPro" id="IPR000515">
    <property type="entry name" value="MetI-like"/>
</dbReference>
<evidence type="ECO:0000313" key="9">
    <source>
        <dbReference type="EMBL" id="QUI22756.1"/>
    </source>
</evidence>
<comment type="subcellular location">
    <subcellularLocation>
        <location evidence="1 7">Cell membrane</location>
        <topology evidence="1 7">Multi-pass membrane protein</topology>
    </subcellularLocation>
</comment>
<feature type="transmembrane region" description="Helical" evidence="7">
    <location>
        <begin position="91"/>
        <end position="112"/>
    </location>
</feature>
<evidence type="ECO:0000256" key="2">
    <source>
        <dbReference type="ARBA" id="ARBA00022448"/>
    </source>
</evidence>
<keyword evidence="3" id="KW-1003">Cell membrane</keyword>
<evidence type="ECO:0000256" key="4">
    <source>
        <dbReference type="ARBA" id="ARBA00022692"/>
    </source>
</evidence>
<proteinExistence type="inferred from homology"/>
<accession>A0A8J8MJU0</accession>
<dbReference type="InterPro" id="IPR050809">
    <property type="entry name" value="UgpAE/MalFG_permease"/>
</dbReference>
<dbReference type="KEGG" id="vpy:HZI73_10850"/>